<dbReference type="Pfam" id="PF00168">
    <property type="entry name" value="C2"/>
    <property type="match status" value="1"/>
</dbReference>
<evidence type="ECO:0000313" key="3">
    <source>
        <dbReference type="Ensembl" id="ENSHCOP00000009554.1"/>
    </source>
</evidence>
<dbReference type="InterPro" id="IPR056290">
    <property type="entry name" value="CEPT76/DRC7_peptidase-like_dom"/>
</dbReference>
<dbReference type="Proteomes" id="UP000264820">
    <property type="component" value="Unplaced"/>
</dbReference>
<sequence length="1381" mass="157138">RPTTEEAYNFFTLNFEPEPEPEESTSGKSQKQRKTGEDGGQEPEEAEEPSPEQSQDRVRCTLITWDGNGSFRRDVTCTSAGRKTGFSHLRVIVPISVKLPENVRPRYLEEEGLYVGERPTVTSTNENILENRILKMEEGAKWFGDDGRIIALPDPIKESSTRPPLFHMEDDLDPALQTVYRKVSCHHPYIIQSGGRYQLDVDVSGLIFAHHPLFSREHVLASRLAQLFDQYLSRQRNNLAEHLTDKLNGLRNTMRNMLEIHSELSLSQAMQNTRLLRDGEQEKDRMLLKSLIKVWKELKALREFQKFANTPYKLYLRRENVDRQSDERQYESDILSEVWELEAEGEVDYQSKLAEYKKQLGEWKAWKRKQRKKKKGQTQDETEEEDQEVSESEGPDEEGPPKPEPPEKLDFEVIKQQVREKASRIRRKPGEANLIPELTASGKISEAELCPRGELARREDVARRSVFIKILYNDKEVSQTNSRMLTSDFRVHFGEIFNLKIVNCPRSITLQVFEEVGSSCLLLAQVYVPVPHSSVLPANASIEEFEFSSNQRVMFDHEGVGSDVPLSFTAEGSDNVILLTSGKVSCCVSWGVDEDDVPLAPPMSQHPTLNAFFPHSGVGPVDAISHIGSSGDTKKISEWAMQSRLDPNDPKNASIMQLLKVASSGEVTAPDYFRLEQLQEEFNFASDEELAQSRRFRLLALRNQEVPEFRNYKCVPSREREVTDKVFQDYEKRLKEGEIIDTKEHLDSHRALVAKYLQKIREAVIHRFLLASHHFLLSDMVIEEEMPCFGILGLNLFHLAEPKRPLKPQRKERKKVTAQNLSDGDIKLLVNVLRAYDIPVRRSQSSMTSDEVFVLRRQVQVRPFVEVSFQRNVFQTTTADGPNPCWNEELQLPFRAPNGDYSIASLQSVKDDVFINIFDEVSDKDKDKGKTLHTRVEKHWLGSVKIPFSTIYAQSRIDGTFKVNTPAVLLGYSKERSSSNTGAYEAMQSLCQGAFITLFITIEPQLLPGESIREKFDSQEDERLLQAAERFERVAAAEFPGRPCTTTVVDLNGKTVFITRYIRPLNPPQELLAEEPQEATAQVARFVSLIPSLPDRVSFAGICDLWSTCDQFLTLLAGDEEEHAVLLCNYFLFLGKKAWLVIGTAIPEGSSAYVLTLEQGRYLIWNPGSGQYYGQYDTFCPLQAVGCLVNADNVWFNIQEHTSPMRISFDVSRANGWRPFFTRSFAHPGLSSVQPEELVYRHSDKATAVELQERLEKLLRDKLMEWRPHRPTRWNRYCTSALKHFLPSLEQGASGPGGNAGRDLAEGHRHELQNLLGDNRISGFPLHMAFSEMGPVVEAVHSTGVHTIQTANVEFALAVYVHPYPNNVLSVWVYLASLVRA</sequence>
<dbReference type="PANTHER" id="PTHR20837">
    <property type="entry name" value="CENTROSOMAL PROTEIN-RELATED"/>
    <property type="match status" value="1"/>
</dbReference>
<dbReference type="InterPro" id="IPR052434">
    <property type="entry name" value="Tectonic-like_complex_comp"/>
</dbReference>
<evidence type="ECO:0000256" key="1">
    <source>
        <dbReference type="SAM" id="MobiDB-lite"/>
    </source>
</evidence>
<dbReference type="GO" id="GO:0035869">
    <property type="term" value="C:ciliary transition zone"/>
    <property type="evidence" value="ECO:0007669"/>
    <property type="project" value="TreeGrafter"/>
</dbReference>
<feature type="compositionally biased region" description="Acidic residues" evidence="1">
    <location>
        <begin position="39"/>
        <end position="50"/>
    </location>
</feature>
<feature type="region of interest" description="Disordered" evidence="1">
    <location>
        <begin position="1"/>
        <end position="58"/>
    </location>
</feature>
<dbReference type="OMA" id="NADNIWF"/>
<dbReference type="InterPro" id="IPR041510">
    <property type="entry name" value="DUF5523"/>
</dbReference>
<reference evidence="3" key="2">
    <citation type="submission" date="2025-09" db="UniProtKB">
        <authorList>
            <consortium name="Ensembl"/>
        </authorList>
    </citation>
    <scope>IDENTIFICATION</scope>
</reference>
<dbReference type="GeneTree" id="ENSGT00940000155482"/>
<dbReference type="Ensembl" id="ENSHCOT00000015702.1">
    <property type="protein sequence ID" value="ENSHCOP00000009554.1"/>
    <property type="gene ID" value="ENSHCOG00000012039.1"/>
</dbReference>
<feature type="region of interest" description="Disordered" evidence="1">
    <location>
        <begin position="369"/>
        <end position="411"/>
    </location>
</feature>
<dbReference type="InterPro" id="IPR056288">
    <property type="entry name" value="CEP76_C"/>
</dbReference>
<dbReference type="InterPro" id="IPR000008">
    <property type="entry name" value="C2_dom"/>
</dbReference>
<dbReference type="InterPro" id="IPR028928">
    <property type="entry name" value="CC2D2AN-C2"/>
</dbReference>
<dbReference type="SMART" id="SM00239">
    <property type="entry name" value="C2"/>
    <property type="match status" value="1"/>
</dbReference>
<dbReference type="Pfam" id="PF24656">
    <property type="entry name" value="CEPT76_peptidase"/>
    <property type="match status" value="1"/>
</dbReference>
<evidence type="ECO:0000259" key="2">
    <source>
        <dbReference type="PROSITE" id="PS50004"/>
    </source>
</evidence>
<dbReference type="Pfam" id="PF24652">
    <property type="entry name" value="CEP76_C"/>
    <property type="match status" value="1"/>
</dbReference>
<dbReference type="Gene3D" id="2.60.40.150">
    <property type="entry name" value="C2 domain"/>
    <property type="match status" value="1"/>
</dbReference>
<dbReference type="Pfam" id="PF17661">
    <property type="entry name" value="DUF5523"/>
    <property type="match status" value="1"/>
</dbReference>
<feature type="domain" description="C2" evidence="2">
    <location>
        <begin position="810"/>
        <end position="961"/>
    </location>
</feature>
<dbReference type="GO" id="GO:1904491">
    <property type="term" value="P:protein localization to ciliary transition zone"/>
    <property type="evidence" value="ECO:0007669"/>
    <property type="project" value="TreeGrafter"/>
</dbReference>
<dbReference type="PANTHER" id="PTHR20837:SF7">
    <property type="entry name" value="COILED-COIL AND C2 DOMAIN-CONTAINING PROTEIN 2A"/>
    <property type="match status" value="1"/>
</dbReference>
<protein>
    <submittedName>
        <fullName evidence="3">Coiled-coil and C2 domain containing 2A</fullName>
    </submittedName>
</protein>
<dbReference type="STRING" id="109280.ENSHCOP00000009554"/>
<dbReference type="SUPFAM" id="SSF49562">
    <property type="entry name" value="C2 domain (Calcium/lipid-binding domain, CaLB)"/>
    <property type="match status" value="1"/>
</dbReference>
<proteinExistence type="predicted"/>
<dbReference type="Pfam" id="PF15625">
    <property type="entry name" value="CC2D2AN-C2"/>
    <property type="match status" value="1"/>
</dbReference>
<feature type="compositionally biased region" description="Basic and acidic residues" evidence="1">
    <location>
        <begin position="399"/>
        <end position="411"/>
    </location>
</feature>
<dbReference type="CDD" id="cd00030">
    <property type="entry name" value="C2"/>
    <property type="match status" value="1"/>
</dbReference>
<dbReference type="PROSITE" id="PS50004">
    <property type="entry name" value="C2"/>
    <property type="match status" value="1"/>
</dbReference>
<organism evidence="3 4">
    <name type="scientific">Hippocampus comes</name>
    <name type="common">Tiger tail seahorse</name>
    <dbReference type="NCBI Taxonomy" id="109280"/>
    <lineage>
        <taxon>Eukaryota</taxon>
        <taxon>Metazoa</taxon>
        <taxon>Chordata</taxon>
        <taxon>Craniata</taxon>
        <taxon>Vertebrata</taxon>
        <taxon>Euteleostomi</taxon>
        <taxon>Actinopterygii</taxon>
        <taxon>Neopterygii</taxon>
        <taxon>Teleostei</taxon>
        <taxon>Neoteleostei</taxon>
        <taxon>Acanthomorphata</taxon>
        <taxon>Syngnathiaria</taxon>
        <taxon>Syngnathiformes</taxon>
        <taxon>Syngnathoidei</taxon>
        <taxon>Syngnathidae</taxon>
        <taxon>Hippocampus</taxon>
    </lineage>
</organism>
<accession>A0A3Q3DDU9</accession>
<reference evidence="3" key="1">
    <citation type="submission" date="2025-08" db="UniProtKB">
        <authorList>
            <consortium name="Ensembl"/>
        </authorList>
    </citation>
    <scope>IDENTIFICATION</scope>
</reference>
<dbReference type="GO" id="GO:1905515">
    <property type="term" value="P:non-motile cilium assembly"/>
    <property type="evidence" value="ECO:0007669"/>
    <property type="project" value="TreeGrafter"/>
</dbReference>
<dbReference type="InterPro" id="IPR035892">
    <property type="entry name" value="C2_domain_sf"/>
</dbReference>
<feature type="compositionally biased region" description="Acidic residues" evidence="1">
    <location>
        <begin position="380"/>
        <end position="398"/>
    </location>
</feature>
<evidence type="ECO:0000313" key="4">
    <source>
        <dbReference type="Proteomes" id="UP000264820"/>
    </source>
</evidence>
<keyword evidence="4" id="KW-1185">Reference proteome</keyword>
<name>A0A3Q3DDU9_HIPCM</name>